<gene>
    <name evidence="2" type="ORF">EV678_0365</name>
</gene>
<dbReference type="Proteomes" id="UP000292136">
    <property type="component" value="Unassembled WGS sequence"/>
</dbReference>
<dbReference type="EMBL" id="SHKM01000001">
    <property type="protein sequence ID" value="RZT89575.1"/>
    <property type="molecule type" value="Genomic_DNA"/>
</dbReference>
<feature type="transmembrane region" description="Helical" evidence="1">
    <location>
        <begin position="6"/>
        <end position="27"/>
    </location>
</feature>
<dbReference type="InterPro" id="IPR021762">
    <property type="entry name" value="DUF3325"/>
</dbReference>
<keyword evidence="1" id="KW-0472">Membrane</keyword>
<feature type="transmembrane region" description="Helical" evidence="1">
    <location>
        <begin position="48"/>
        <end position="65"/>
    </location>
</feature>
<evidence type="ECO:0000256" key="1">
    <source>
        <dbReference type="SAM" id="Phobius"/>
    </source>
</evidence>
<dbReference type="Pfam" id="PF11804">
    <property type="entry name" value="DUF3325"/>
    <property type="match status" value="1"/>
</dbReference>
<evidence type="ECO:0000313" key="3">
    <source>
        <dbReference type="Proteomes" id="UP000292136"/>
    </source>
</evidence>
<organism evidence="2 3">
    <name type="scientific">Azospira oryzae</name>
    <dbReference type="NCBI Taxonomy" id="146939"/>
    <lineage>
        <taxon>Bacteria</taxon>
        <taxon>Pseudomonadati</taxon>
        <taxon>Pseudomonadota</taxon>
        <taxon>Betaproteobacteria</taxon>
        <taxon>Rhodocyclales</taxon>
        <taxon>Rhodocyclaceae</taxon>
        <taxon>Azospira</taxon>
    </lineage>
</organism>
<accession>A0ABY0IS17</accession>
<feature type="transmembrane region" description="Helical" evidence="1">
    <location>
        <begin position="71"/>
        <end position="91"/>
    </location>
</feature>
<proteinExistence type="predicted"/>
<keyword evidence="1" id="KW-1133">Transmembrane helix</keyword>
<keyword evidence="3" id="KW-1185">Reference proteome</keyword>
<reference evidence="2 3" key="1">
    <citation type="submission" date="2019-02" db="EMBL/GenBank/DDBJ databases">
        <title>Genomic Encyclopedia of Type Strains, Phase IV (KMG-IV): sequencing the most valuable type-strain genomes for metagenomic binning, comparative biology and taxonomic classification.</title>
        <authorList>
            <person name="Goeker M."/>
        </authorList>
    </citation>
    <scope>NUCLEOTIDE SEQUENCE [LARGE SCALE GENOMIC DNA]</scope>
    <source>
        <strain evidence="2 3">DSM 21223</strain>
    </source>
</reference>
<keyword evidence="1" id="KW-0812">Transmembrane</keyword>
<dbReference type="RefSeq" id="WP_165397438.1">
    <property type="nucleotide sequence ID" value="NZ_SHKM01000001.1"/>
</dbReference>
<feature type="transmembrane region" description="Helical" evidence="1">
    <location>
        <begin position="98"/>
        <end position="116"/>
    </location>
</feature>
<name>A0ABY0IS17_9RHOO</name>
<evidence type="ECO:0000313" key="2">
    <source>
        <dbReference type="EMBL" id="RZT89575.1"/>
    </source>
</evidence>
<protein>
    <submittedName>
        <fullName evidence="2">Uncharacterized protein DUF3325</fullName>
    </submittedName>
</protein>
<comment type="caution">
    <text evidence="2">The sequence shown here is derived from an EMBL/GenBank/DDBJ whole genome shotgun (WGS) entry which is preliminary data.</text>
</comment>
<sequence>MNISWLHAAASLGLAYLGMLGLCLGMARHYRQRYHHPLTPGRGRVLRLAGWSGCLLALAPCLAGWGAAQGVVLWIGLLSAAATGLVFLLAWRPPWCTRGGALAALAVLAWLGSLASGG</sequence>